<dbReference type="EMBL" id="JADOEL010000015">
    <property type="protein sequence ID" value="MBF8179138.1"/>
    <property type="molecule type" value="Genomic_DNA"/>
</dbReference>
<evidence type="ECO:0000313" key="3">
    <source>
        <dbReference type="Proteomes" id="UP000657372"/>
    </source>
</evidence>
<proteinExistence type="predicted"/>
<accession>A0ABS0EWB0</accession>
<dbReference type="RefSeq" id="WP_195876250.1">
    <property type="nucleotide sequence ID" value="NZ_JADOEL010000015.1"/>
</dbReference>
<feature type="compositionally biased region" description="Basic and acidic residues" evidence="1">
    <location>
        <begin position="16"/>
        <end position="27"/>
    </location>
</feature>
<evidence type="ECO:0000256" key="1">
    <source>
        <dbReference type="SAM" id="MobiDB-lite"/>
    </source>
</evidence>
<sequence>MNPFIDQQRILTSQTRGDHRLRDLKGHRMETSKNDVSIAIRLTICSVRNRALVTRTTDKLGALVRRSSTAANQAGDRVLSARAEA</sequence>
<dbReference type="Proteomes" id="UP000657372">
    <property type="component" value="Unassembled WGS sequence"/>
</dbReference>
<keyword evidence="3" id="KW-1185">Reference proteome</keyword>
<comment type="caution">
    <text evidence="2">The sequence shown here is derived from an EMBL/GenBank/DDBJ whole genome shotgun (WGS) entry which is preliminary data.</text>
</comment>
<feature type="region of interest" description="Disordered" evidence="1">
    <location>
        <begin position="1"/>
        <end position="27"/>
    </location>
</feature>
<gene>
    <name evidence="2" type="ORF">IXC47_15750</name>
</gene>
<reference evidence="2 3" key="1">
    <citation type="submission" date="2020-11" db="EMBL/GenBank/DDBJ databases">
        <title>WGS of Herminiimonas contaminans strain Marseille-Q4544 isolated from planarians Schmidtea mediterranea.</title>
        <authorList>
            <person name="Kangale L."/>
        </authorList>
    </citation>
    <scope>NUCLEOTIDE SEQUENCE [LARGE SCALE GENOMIC DNA]</scope>
    <source>
        <strain evidence="2 3">Marseille-Q4544</strain>
    </source>
</reference>
<evidence type="ECO:0000313" key="2">
    <source>
        <dbReference type="EMBL" id="MBF8179138.1"/>
    </source>
</evidence>
<protein>
    <submittedName>
        <fullName evidence="2">Uncharacterized protein</fullName>
    </submittedName>
</protein>
<name>A0ABS0EWB0_9BURK</name>
<organism evidence="2 3">
    <name type="scientific">Herminiimonas contaminans</name>
    <dbReference type="NCBI Taxonomy" id="1111140"/>
    <lineage>
        <taxon>Bacteria</taxon>
        <taxon>Pseudomonadati</taxon>
        <taxon>Pseudomonadota</taxon>
        <taxon>Betaproteobacteria</taxon>
        <taxon>Burkholderiales</taxon>
        <taxon>Oxalobacteraceae</taxon>
        <taxon>Herminiimonas</taxon>
    </lineage>
</organism>